<organism evidence="10 11">
    <name type="scientific">Cysteiniphilum litorale</name>
    <dbReference type="NCBI Taxonomy" id="2056700"/>
    <lineage>
        <taxon>Bacteria</taxon>
        <taxon>Pseudomonadati</taxon>
        <taxon>Pseudomonadota</taxon>
        <taxon>Gammaproteobacteria</taxon>
        <taxon>Thiotrichales</taxon>
        <taxon>Fastidiosibacteraceae</taxon>
        <taxon>Cysteiniphilum</taxon>
    </lineage>
</organism>
<keyword evidence="11" id="KW-1185">Reference proteome</keyword>
<evidence type="ECO:0000256" key="8">
    <source>
        <dbReference type="SAM" id="SignalP"/>
    </source>
</evidence>
<dbReference type="RefSeq" id="WP_117001319.1">
    <property type="nucleotide sequence ID" value="NZ_BMJS01000001.1"/>
</dbReference>
<evidence type="ECO:0000313" key="10">
    <source>
        <dbReference type="EMBL" id="GGF87162.1"/>
    </source>
</evidence>
<proteinExistence type="inferred from homology"/>
<name>A0A8J2Z1X5_9GAMM</name>
<keyword evidence="6 7" id="KW-0592">Phosphate transport</keyword>
<dbReference type="Proteomes" id="UP000636949">
    <property type="component" value="Unassembled WGS sequence"/>
</dbReference>
<dbReference type="InterPro" id="IPR024370">
    <property type="entry name" value="PBP_domain"/>
</dbReference>
<protein>
    <recommendedName>
        <fullName evidence="4 7">Phosphate-binding protein PstS</fullName>
    </recommendedName>
</protein>
<comment type="caution">
    <text evidence="10">The sequence shown here is derived from an EMBL/GenBank/DDBJ whole genome shotgun (WGS) entry which is preliminary data.</text>
</comment>
<evidence type="ECO:0000256" key="2">
    <source>
        <dbReference type="ARBA" id="ARBA00008725"/>
    </source>
</evidence>
<dbReference type="Pfam" id="PF12849">
    <property type="entry name" value="PBP_like_2"/>
    <property type="match status" value="1"/>
</dbReference>
<evidence type="ECO:0000256" key="7">
    <source>
        <dbReference type="PIRNR" id="PIRNR002756"/>
    </source>
</evidence>
<comment type="similarity">
    <text evidence="2 7">Belongs to the PstS family.</text>
</comment>
<dbReference type="NCBIfam" id="NF008171">
    <property type="entry name" value="PRK10918.1"/>
    <property type="match status" value="1"/>
</dbReference>
<dbReference type="PANTHER" id="PTHR42996">
    <property type="entry name" value="PHOSPHATE-BINDING PROTEIN PSTS"/>
    <property type="match status" value="1"/>
</dbReference>
<keyword evidence="8" id="KW-0732">Signal</keyword>
<comment type="function">
    <text evidence="1 7">Part of the ABC transporter complex PstSACB involved in phosphate import.</text>
</comment>
<evidence type="ECO:0000256" key="6">
    <source>
        <dbReference type="ARBA" id="ARBA00022592"/>
    </source>
</evidence>
<dbReference type="Gene3D" id="3.40.190.10">
    <property type="entry name" value="Periplasmic binding protein-like II"/>
    <property type="match status" value="2"/>
</dbReference>
<evidence type="ECO:0000256" key="3">
    <source>
        <dbReference type="ARBA" id="ARBA00011529"/>
    </source>
</evidence>
<dbReference type="OrthoDB" id="9801510at2"/>
<comment type="subunit">
    <text evidence="3 7">The complex is composed of two ATP-binding proteins (PstB), two transmembrane proteins (PstC and PstA) and a solute-binding protein (PstS).</text>
</comment>
<dbReference type="GO" id="GO:0043190">
    <property type="term" value="C:ATP-binding cassette (ABC) transporter complex"/>
    <property type="evidence" value="ECO:0007669"/>
    <property type="project" value="InterPro"/>
</dbReference>
<evidence type="ECO:0000313" key="11">
    <source>
        <dbReference type="Proteomes" id="UP000636949"/>
    </source>
</evidence>
<dbReference type="InterPro" id="IPR005673">
    <property type="entry name" value="ABC_phos-bd_PstS"/>
</dbReference>
<feature type="signal peptide" evidence="8">
    <location>
        <begin position="1"/>
        <end position="24"/>
    </location>
</feature>
<dbReference type="AlphaFoldDB" id="A0A8J2Z1X5"/>
<dbReference type="PIRSF" id="PIRSF002756">
    <property type="entry name" value="PstS"/>
    <property type="match status" value="1"/>
</dbReference>
<evidence type="ECO:0000256" key="1">
    <source>
        <dbReference type="ARBA" id="ARBA00002841"/>
    </source>
</evidence>
<dbReference type="GO" id="GO:0035435">
    <property type="term" value="P:phosphate ion transmembrane transport"/>
    <property type="evidence" value="ECO:0007669"/>
    <property type="project" value="InterPro"/>
</dbReference>
<dbReference type="EMBL" id="BMJS01000001">
    <property type="protein sequence ID" value="GGF87162.1"/>
    <property type="molecule type" value="Genomic_DNA"/>
</dbReference>
<dbReference type="PANTHER" id="PTHR42996:SF1">
    <property type="entry name" value="PHOSPHATE-BINDING PROTEIN PSTS"/>
    <property type="match status" value="1"/>
</dbReference>
<accession>A0A8J2Z1X5</accession>
<keyword evidence="5 7" id="KW-0813">Transport</keyword>
<dbReference type="PROSITE" id="PS51257">
    <property type="entry name" value="PROKAR_LIPOPROTEIN"/>
    <property type="match status" value="1"/>
</dbReference>
<dbReference type="CDD" id="cd13565">
    <property type="entry name" value="PBP2_PstS"/>
    <property type="match status" value="1"/>
</dbReference>
<dbReference type="SUPFAM" id="SSF53850">
    <property type="entry name" value="Periplasmic binding protein-like II"/>
    <property type="match status" value="1"/>
</dbReference>
<gene>
    <name evidence="10" type="primary">pstS</name>
    <name evidence="10" type="ORF">GCM10010995_00670</name>
</gene>
<evidence type="ECO:0000256" key="4">
    <source>
        <dbReference type="ARBA" id="ARBA00021889"/>
    </source>
</evidence>
<feature type="chain" id="PRO_5035295501" description="Phosphate-binding protein PstS" evidence="8">
    <location>
        <begin position="25"/>
        <end position="355"/>
    </location>
</feature>
<feature type="domain" description="PBP" evidence="9">
    <location>
        <begin position="39"/>
        <end position="326"/>
    </location>
</feature>
<sequence length="355" mass="38362">MKRVRFKKTVLVGALISSAMAVLALSGCSEKAHESDGKAASSQSVIMGSGSSFIYPAMSRWANEYYNQTGVKINYQPIGSGGGQRQIFAGTVNFAASDQPLNNAELSKYNLLQFPAIVGGIVPVINVQGIKTNELVLSGQVLADIYLGKIQYWNDPAIAALNPKLKLPHNAIITVHRADGSGTTYNFTQYLASVNPVWQQQVGVDTSVQWPVGIGAKGNQGVAAQVQQVDDSIGYVEYAYAKTANIPTVKLINQNGQTVTADLNSFASAAKYASWQAKDNYNLLLVNQPGDNSWPIVATTFVLLPEKAKQGINQDIKQFFTFAYSEQGDKIAQKLDYVGIPQNVVAGIKVYWDKA</sequence>
<dbReference type="NCBIfam" id="TIGR00975">
    <property type="entry name" value="3a0107s03"/>
    <property type="match status" value="1"/>
</dbReference>
<evidence type="ECO:0000256" key="5">
    <source>
        <dbReference type="ARBA" id="ARBA00022448"/>
    </source>
</evidence>
<reference evidence="10" key="2">
    <citation type="submission" date="2020-09" db="EMBL/GenBank/DDBJ databases">
        <authorList>
            <person name="Sun Q."/>
            <person name="Zhou Y."/>
        </authorList>
    </citation>
    <scope>NUCLEOTIDE SEQUENCE</scope>
    <source>
        <strain evidence="10">CGMCC 1.15758</strain>
    </source>
</reference>
<reference evidence="10" key="1">
    <citation type="journal article" date="2014" name="Int. J. Syst. Evol. Microbiol.">
        <title>Complete genome sequence of Corynebacterium casei LMG S-19264T (=DSM 44701T), isolated from a smear-ripened cheese.</title>
        <authorList>
            <consortium name="US DOE Joint Genome Institute (JGI-PGF)"/>
            <person name="Walter F."/>
            <person name="Albersmeier A."/>
            <person name="Kalinowski J."/>
            <person name="Ruckert C."/>
        </authorList>
    </citation>
    <scope>NUCLEOTIDE SEQUENCE</scope>
    <source>
        <strain evidence="10">CGMCC 1.15758</strain>
    </source>
</reference>
<dbReference type="GO" id="GO:0042301">
    <property type="term" value="F:phosphate ion binding"/>
    <property type="evidence" value="ECO:0007669"/>
    <property type="project" value="InterPro"/>
</dbReference>
<dbReference type="InterPro" id="IPR050962">
    <property type="entry name" value="Phosphate-bind_PstS"/>
</dbReference>
<evidence type="ECO:0000259" key="9">
    <source>
        <dbReference type="Pfam" id="PF12849"/>
    </source>
</evidence>